<accession>A0ABV0U6C6</accession>
<organism evidence="1 2">
    <name type="scientific">Ilyodon furcidens</name>
    <name type="common">goldbreast splitfin</name>
    <dbReference type="NCBI Taxonomy" id="33524"/>
    <lineage>
        <taxon>Eukaryota</taxon>
        <taxon>Metazoa</taxon>
        <taxon>Chordata</taxon>
        <taxon>Craniata</taxon>
        <taxon>Vertebrata</taxon>
        <taxon>Euteleostomi</taxon>
        <taxon>Actinopterygii</taxon>
        <taxon>Neopterygii</taxon>
        <taxon>Teleostei</taxon>
        <taxon>Neoteleostei</taxon>
        <taxon>Acanthomorphata</taxon>
        <taxon>Ovalentaria</taxon>
        <taxon>Atherinomorphae</taxon>
        <taxon>Cyprinodontiformes</taxon>
        <taxon>Goodeidae</taxon>
        <taxon>Ilyodon</taxon>
    </lineage>
</organism>
<protein>
    <submittedName>
        <fullName evidence="1">Uncharacterized protein</fullName>
    </submittedName>
</protein>
<gene>
    <name evidence="1" type="ORF">ILYODFUR_018380</name>
</gene>
<reference evidence="1 2" key="1">
    <citation type="submission" date="2021-06" db="EMBL/GenBank/DDBJ databases">
        <authorList>
            <person name="Palmer J.M."/>
        </authorList>
    </citation>
    <scope>NUCLEOTIDE SEQUENCE [LARGE SCALE GENOMIC DNA]</scope>
    <source>
        <strain evidence="2">if_2019</strain>
        <tissue evidence="1">Muscle</tissue>
    </source>
</reference>
<evidence type="ECO:0000313" key="2">
    <source>
        <dbReference type="Proteomes" id="UP001482620"/>
    </source>
</evidence>
<proteinExistence type="predicted"/>
<dbReference type="Proteomes" id="UP001482620">
    <property type="component" value="Unassembled WGS sequence"/>
</dbReference>
<evidence type="ECO:0000313" key="1">
    <source>
        <dbReference type="EMBL" id="MEQ2240754.1"/>
    </source>
</evidence>
<dbReference type="EMBL" id="JAHRIQ010059709">
    <property type="protein sequence ID" value="MEQ2240754.1"/>
    <property type="molecule type" value="Genomic_DNA"/>
</dbReference>
<name>A0ABV0U6C6_9TELE</name>
<comment type="caution">
    <text evidence="1">The sequence shown here is derived from an EMBL/GenBank/DDBJ whole genome shotgun (WGS) entry which is preliminary data.</text>
</comment>
<sequence length="100" mass="11634">MRNVRSLANKMDELMMLMRHQRDYRNSSLILLAETWLNALTLDTNITIALINPSSEHGPTKTERFTSGWVNKGLGQTIQELQRGKPIRREANMIRIQRKD</sequence>
<keyword evidence="2" id="KW-1185">Reference proteome</keyword>